<sequence>LSGDENAAACRWVKLAACAMLRCSISPPPPRLTGDNPMRARLLDALMLLGSTDLPWAQPFRTVDAPSDKVLALQMRISAGDRMAALLPAPLHSSRLLAELAARPAPPRLVAAMTSAVAAAGTAGAVPFEAVLHLLDLVQTMWMLCVCRRVLVVCEGERDAALWDHLITAEMLTRALPGPFGERHLADLLLVHVVAWPGAACTARVRRAAELAFVASPWAPAWARGASGAESQRPARVDVACVPEGAQRRDLDSLLLPALGGAAHAPPPSDPAPSEAAWLQGAQAAWEAAARSPDLAEYYARLERTALRGAAGWKLHSR</sequence>
<organism evidence="1">
    <name type="scientific">Auxenochlorella protothecoides</name>
    <name type="common">Green microalga</name>
    <name type="synonym">Chlorella protothecoides</name>
    <dbReference type="NCBI Taxonomy" id="3075"/>
    <lineage>
        <taxon>Eukaryota</taxon>
        <taxon>Viridiplantae</taxon>
        <taxon>Chlorophyta</taxon>
        <taxon>core chlorophytes</taxon>
        <taxon>Trebouxiophyceae</taxon>
        <taxon>Chlorellales</taxon>
        <taxon>Chlorellaceae</taxon>
        <taxon>Auxenochlorella</taxon>
    </lineage>
</organism>
<proteinExistence type="predicted"/>
<gene>
    <name evidence="1" type="ORF">g.56593</name>
</gene>
<dbReference type="AlphaFoldDB" id="A0A1D2A829"/>
<evidence type="ECO:0000313" key="1">
    <source>
        <dbReference type="EMBL" id="JAT75308.1"/>
    </source>
</evidence>
<protein>
    <submittedName>
        <fullName evidence="1">Uncharacterized protein</fullName>
    </submittedName>
</protein>
<reference evidence="1" key="1">
    <citation type="submission" date="2015-08" db="EMBL/GenBank/DDBJ databases">
        <authorList>
            <person name="Babu N.S."/>
            <person name="Beckwith C.J."/>
            <person name="Beseler K.G."/>
            <person name="Brison A."/>
            <person name="Carone J.V."/>
            <person name="Caskin T.P."/>
            <person name="Diamond M."/>
            <person name="Durham M.E."/>
            <person name="Foxe J.M."/>
            <person name="Go M."/>
            <person name="Henderson B.A."/>
            <person name="Jones I.B."/>
            <person name="McGettigan J.A."/>
            <person name="Micheletti S.J."/>
            <person name="Nasrallah M.E."/>
            <person name="Ortiz D."/>
            <person name="Piller C.R."/>
            <person name="Privatt S.R."/>
            <person name="Schneider S.L."/>
            <person name="Sharp S."/>
            <person name="Smith T.C."/>
            <person name="Stanton J.D."/>
            <person name="Ullery H.E."/>
            <person name="Wilson R.J."/>
            <person name="Serrano M.G."/>
            <person name="Buck G."/>
            <person name="Lee V."/>
            <person name="Wang Y."/>
            <person name="Carvalho R."/>
            <person name="Voegtly L."/>
            <person name="Shi R."/>
            <person name="Duckworth R."/>
            <person name="Johnson A."/>
            <person name="Loviza R."/>
            <person name="Walstead R."/>
            <person name="Shah Z."/>
            <person name="Kiflezghi M."/>
            <person name="Wade K."/>
            <person name="Ball S.L."/>
            <person name="Bradley K.W."/>
            <person name="Asai D.J."/>
            <person name="Bowman C.A."/>
            <person name="Russell D.A."/>
            <person name="Pope W.H."/>
            <person name="Jacobs-Sera D."/>
            <person name="Hendrix R.W."/>
            <person name="Hatfull G.F."/>
        </authorList>
    </citation>
    <scope>NUCLEOTIDE SEQUENCE</scope>
</reference>
<feature type="non-terminal residue" evidence="1">
    <location>
        <position position="1"/>
    </location>
</feature>
<dbReference type="EMBL" id="GDKF01003314">
    <property type="protein sequence ID" value="JAT75308.1"/>
    <property type="molecule type" value="Transcribed_RNA"/>
</dbReference>
<name>A0A1D2A829_AUXPR</name>
<accession>A0A1D2A829</accession>